<dbReference type="PANTHER" id="PTHR40661">
    <property type="match status" value="1"/>
</dbReference>
<dbReference type="RefSeq" id="WP_150875409.1">
    <property type="nucleotide sequence ID" value="NZ_VTWS01000001.1"/>
</dbReference>
<dbReference type="GO" id="GO:0003677">
    <property type="term" value="F:DNA binding"/>
    <property type="evidence" value="ECO:0007669"/>
    <property type="project" value="UniProtKB-KW"/>
</dbReference>
<dbReference type="Pfam" id="PF01381">
    <property type="entry name" value="HTH_3"/>
    <property type="match status" value="1"/>
</dbReference>
<evidence type="ECO:0000256" key="1">
    <source>
        <dbReference type="ARBA" id="ARBA00023015"/>
    </source>
</evidence>
<name>A0A5N1JRL6_9BACT</name>
<proteinExistence type="predicted"/>
<evidence type="ECO:0000313" key="5">
    <source>
        <dbReference type="EMBL" id="KAA9357279.1"/>
    </source>
</evidence>
<sequence length="253" mass="29288">MINFLQQSIFQVDSREVVKKILENRGISNRRLAELTGIGEQNISNMLSGSRVISDKSLSKMSKSLLVPFEVLKEGADLEKYLADPSKITQTKESDNSEKSSDGFRNLWDPTEYFQRLPDNRKRLYVPFYEVEITAGKFELFMDIEEIPSGYVYAPEFSGCVSCRVKGDSMYDRIYPGATAFIYYIKNKKYIDFGQIYLVVLDGYRVLKYIFPHADPKKVVLVSQNKTYPDWEVDKEDILHLFLVKGYWNQTAN</sequence>
<keyword evidence="6" id="KW-1185">Reference proteome</keyword>
<reference evidence="5 6" key="1">
    <citation type="submission" date="2019-09" db="EMBL/GenBank/DDBJ databases">
        <title>Genome Sequence of Larkinella sp MA1.</title>
        <authorList>
            <person name="Srinivasan S."/>
        </authorList>
    </citation>
    <scope>NUCLEOTIDE SEQUENCE [LARGE SCALE GENOMIC DNA]</scope>
    <source>
        <strain evidence="5 6">MA1</strain>
    </source>
</reference>
<dbReference type="SUPFAM" id="SSF51306">
    <property type="entry name" value="LexA/Signal peptidase"/>
    <property type="match status" value="1"/>
</dbReference>
<evidence type="ECO:0000259" key="4">
    <source>
        <dbReference type="PROSITE" id="PS50943"/>
    </source>
</evidence>
<keyword evidence="2" id="KW-0238">DNA-binding</keyword>
<dbReference type="Gene3D" id="1.10.260.40">
    <property type="entry name" value="lambda repressor-like DNA-binding domains"/>
    <property type="match status" value="1"/>
</dbReference>
<dbReference type="Gene3D" id="2.10.109.10">
    <property type="entry name" value="Umud Fragment, subunit A"/>
    <property type="match status" value="1"/>
</dbReference>
<evidence type="ECO:0000256" key="2">
    <source>
        <dbReference type="ARBA" id="ARBA00023125"/>
    </source>
</evidence>
<dbReference type="Pfam" id="PF00717">
    <property type="entry name" value="Peptidase_S24"/>
    <property type="match status" value="1"/>
</dbReference>
<dbReference type="SUPFAM" id="SSF47413">
    <property type="entry name" value="lambda repressor-like DNA-binding domains"/>
    <property type="match status" value="1"/>
</dbReference>
<gene>
    <name evidence="5" type="ORF">F0P93_05955</name>
</gene>
<dbReference type="InterPro" id="IPR001387">
    <property type="entry name" value="Cro/C1-type_HTH"/>
</dbReference>
<dbReference type="PROSITE" id="PS50943">
    <property type="entry name" value="HTH_CROC1"/>
    <property type="match status" value="1"/>
</dbReference>
<keyword evidence="1" id="KW-0805">Transcription regulation</keyword>
<dbReference type="EMBL" id="VTWS01000001">
    <property type="protein sequence ID" value="KAA9357279.1"/>
    <property type="molecule type" value="Genomic_DNA"/>
</dbReference>
<comment type="caution">
    <text evidence="5">The sequence shown here is derived from an EMBL/GenBank/DDBJ whole genome shotgun (WGS) entry which is preliminary data.</text>
</comment>
<protein>
    <submittedName>
        <fullName evidence="5">LexA family transcriptional regulator</fullName>
    </submittedName>
</protein>
<feature type="domain" description="HTH cro/C1-type" evidence="4">
    <location>
        <begin position="18"/>
        <end position="72"/>
    </location>
</feature>
<dbReference type="AlphaFoldDB" id="A0A5N1JRL6"/>
<dbReference type="InterPro" id="IPR010982">
    <property type="entry name" value="Lambda_DNA-bd_dom_sf"/>
</dbReference>
<evidence type="ECO:0000313" key="6">
    <source>
        <dbReference type="Proteomes" id="UP000326344"/>
    </source>
</evidence>
<dbReference type="InterPro" id="IPR015927">
    <property type="entry name" value="Peptidase_S24_S26A/B/C"/>
</dbReference>
<dbReference type="InterPro" id="IPR039418">
    <property type="entry name" value="LexA-like"/>
</dbReference>
<dbReference type="CDD" id="cd00093">
    <property type="entry name" value="HTH_XRE"/>
    <property type="match status" value="1"/>
</dbReference>
<organism evidence="5 6">
    <name type="scientific">Larkinella humicola</name>
    <dbReference type="NCBI Taxonomy" id="2607654"/>
    <lineage>
        <taxon>Bacteria</taxon>
        <taxon>Pseudomonadati</taxon>
        <taxon>Bacteroidota</taxon>
        <taxon>Cytophagia</taxon>
        <taxon>Cytophagales</taxon>
        <taxon>Spirosomataceae</taxon>
        <taxon>Larkinella</taxon>
    </lineage>
</organism>
<dbReference type="PANTHER" id="PTHR40661:SF1">
    <property type="entry name" value="HTH CRO_C1-TYPE DOMAIN-CONTAINING PROTEIN"/>
    <property type="match status" value="1"/>
</dbReference>
<dbReference type="CDD" id="cd06529">
    <property type="entry name" value="S24_LexA-like"/>
    <property type="match status" value="1"/>
</dbReference>
<dbReference type="Proteomes" id="UP000326344">
    <property type="component" value="Unassembled WGS sequence"/>
</dbReference>
<dbReference type="SMART" id="SM00530">
    <property type="entry name" value="HTH_XRE"/>
    <property type="match status" value="1"/>
</dbReference>
<keyword evidence="3" id="KW-0804">Transcription</keyword>
<accession>A0A5N1JRL6</accession>
<dbReference type="InterPro" id="IPR036286">
    <property type="entry name" value="LexA/Signal_pep-like_sf"/>
</dbReference>
<evidence type="ECO:0000256" key="3">
    <source>
        <dbReference type="ARBA" id="ARBA00023163"/>
    </source>
</evidence>